<dbReference type="InterPro" id="IPR000524">
    <property type="entry name" value="Tscrpt_reg_HTH_GntR"/>
</dbReference>
<dbReference type="InterPro" id="IPR028978">
    <property type="entry name" value="Chorismate_lyase_/UTRA_dom_sf"/>
</dbReference>
<dbReference type="SMART" id="SM00866">
    <property type="entry name" value="UTRA"/>
    <property type="match status" value="1"/>
</dbReference>
<dbReference type="GO" id="GO:0003677">
    <property type="term" value="F:DNA binding"/>
    <property type="evidence" value="ECO:0007669"/>
    <property type="project" value="UniProtKB-UniRule"/>
</dbReference>
<evidence type="ECO:0000256" key="4">
    <source>
        <dbReference type="ARBA" id="ARBA00023163"/>
    </source>
</evidence>
<proteinExistence type="predicted"/>
<protein>
    <recommendedName>
        <fullName evidence="5">Trehalose operon repressor</fullName>
    </recommendedName>
</protein>
<evidence type="ECO:0000313" key="8">
    <source>
        <dbReference type="Proteomes" id="UP000182062"/>
    </source>
</evidence>
<dbReference type="SMART" id="SM00345">
    <property type="entry name" value="HTH_GNTR"/>
    <property type="match status" value="1"/>
</dbReference>
<dbReference type="NCBIfam" id="TIGR02404">
    <property type="entry name" value="trehalos_R_Bsub"/>
    <property type="match status" value="1"/>
</dbReference>
<dbReference type="SUPFAM" id="SSF46785">
    <property type="entry name" value="Winged helix' DNA-binding domain"/>
    <property type="match status" value="1"/>
</dbReference>
<keyword evidence="4" id="KW-0804">Transcription</keyword>
<evidence type="ECO:0000259" key="6">
    <source>
        <dbReference type="PROSITE" id="PS50949"/>
    </source>
</evidence>
<dbReference type="AlphaFoldDB" id="A0A1J6VTF0"/>
<dbReference type="InterPro" id="IPR036388">
    <property type="entry name" value="WH-like_DNA-bd_sf"/>
</dbReference>
<dbReference type="GO" id="GO:0003700">
    <property type="term" value="F:DNA-binding transcription factor activity"/>
    <property type="evidence" value="ECO:0007669"/>
    <property type="project" value="UniProtKB-UniRule"/>
</dbReference>
<dbReference type="InterPro" id="IPR036390">
    <property type="entry name" value="WH_DNA-bd_sf"/>
</dbReference>
<keyword evidence="8" id="KW-1185">Reference proteome</keyword>
<dbReference type="EMBL" id="MINN01000139">
    <property type="protein sequence ID" value="OIU67668.1"/>
    <property type="molecule type" value="Genomic_DNA"/>
</dbReference>
<dbReference type="Pfam" id="PF07702">
    <property type="entry name" value="UTRA"/>
    <property type="match status" value="1"/>
</dbReference>
<dbReference type="SUPFAM" id="SSF64288">
    <property type="entry name" value="Chorismate lyase-like"/>
    <property type="match status" value="1"/>
</dbReference>
<dbReference type="PROSITE" id="PS50949">
    <property type="entry name" value="HTH_GNTR"/>
    <property type="match status" value="1"/>
</dbReference>
<dbReference type="PANTHER" id="PTHR44846:SF12">
    <property type="entry name" value="HTH-TYPE TRANSCRIPTIONAL REGULATOR TRER"/>
    <property type="match status" value="1"/>
</dbReference>
<evidence type="ECO:0000313" key="7">
    <source>
        <dbReference type="EMBL" id="OIU67668.1"/>
    </source>
</evidence>
<feature type="domain" description="HTH gntR-type" evidence="6">
    <location>
        <begin position="8"/>
        <end position="76"/>
    </location>
</feature>
<gene>
    <name evidence="7" type="ORF">BHE18_12625</name>
</gene>
<keyword evidence="2" id="KW-0805">Transcription regulation</keyword>
<name>A0A1J6VTF0_9BACI</name>
<evidence type="ECO:0000256" key="1">
    <source>
        <dbReference type="ARBA" id="ARBA00022491"/>
    </source>
</evidence>
<evidence type="ECO:0000256" key="2">
    <source>
        <dbReference type="ARBA" id="ARBA00023015"/>
    </source>
</evidence>
<dbReference type="Gene3D" id="1.10.10.10">
    <property type="entry name" value="Winged helix-like DNA-binding domain superfamily/Winged helix DNA-binding domain"/>
    <property type="match status" value="1"/>
</dbReference>
<dbReference type="Pfam" id="PF00392">
    <property type="entry name" value="GntR"/>
    <property type="match status" value="1"/>
</dbReference>
<keyword evidence="1" id="KW-0678">Repressor</keyword>
<dbReference type="GO" id="GO:0045892">
    <property type="term" value="P:negative regulation of DNA-templated transcription"/>
    <property type="evidence" value="ECO:0007669"/>
    <property type="project" value="TreeGrafter"/>
</dbReference>
<organism evidence="7 8">
    <name type="scientific">Rossellomorea aquimaris</name>
    <dbReference type="NCBI Taxonomy" id="189382"/>
    <lineage>
        <taxon>Bacteria</taxon>
        <taxon>Bacillati</taxon>
        <taxon>Bacillota</taxon>
        <taxon>Bacilli</taxon>
        <taxon>Bacillales</taxon>
        <taxon>Bacillaceae</taxon>
        <taxon>Rossellomorea</taxon>
    </lineage>
</organism>
<dbReference type="InterPro" id="IPR050679">
    <property type="entry name" value="Bact_HTH_transcr_reg"/>
</dbReference>
<dbReference type="Proteomes" id="UP000182062">
    <property type="component" value="Unassembled WGS sequence"/>
</dbReference>
<dbReference type="InterPro" id="IPR012770">
    <property type="entry name" value="TreR"/>
</dbReference>
<dbReference type="Gene3D" id="3.40.1410.10">
    <property type="entry name" value="Chorismate lyase-like"/>
    <property type="match status" value="1"/>
</dbReference>
<comment type="caution">
    <text evidence="7">The sequence shown here is derived from an EMBL/GenBank/DDBJ whole genome shotgun (WGS) entry which is preliminary data.</text>
</comment>
<reference evidence="7 8" key="1">
    <citation type="submission" date="2016-09" db="EMBL/GenBank/DDBJ databases">
        <title>Bacillus aquimaris SAMM genome sequence reveals colonization and biosurfactant production capacities.</title>
        <authorList>
            <person name="Waghmode S.R."/>
            <person name="Suryavanshi M.V."/>
        </authorList>
    </citation>
    <scope>NUCLEOTIDE SEQUENCE [LARGE SCALE GENOMIC DNA]</scope>
    <source>
        <strain evidence="7 8">SAMM</strain>
    </source>
</reference>
<sequence length="244" mass="28303">MVILMTKSNKYKQIFEDLSEKIQNGTYKTNAILPSENELTGMYSTSRETIRKALTLLAQKGMIQKLRGKGSLVLDVSRLNFPVSGLVSFKELQSSMGREDIETTVHEFGLMNADSSLSSIFEVADSTEIWNVVRSRRIQGERIILDKSYFLKSQVPLLTKEICENSIYEYLEDELELPIDFAKKEIVVEACTDEDRKYLDLDDYDHVVVVKNYVHLKDATLFEYTESRHRLDKFRFVDFARRKN</sequence>
<evidence type="ECO:0000256" key="3">
    <source>
        <dbReference type="ARBA" id="ARBA00023125"/>
    </source>
</evidence>
<dbReference type="CDD" id="cd07377">
    <property type="entry name" value="WHTH_GntR"/>
    <property type="match status" value="1"/>
</dbReference>
<dbReference type="PANTHER" id="PTHR44846">
    <property type="entry name" value="MANNOSYL-D-GLYCERATE TRANSPORT/METABOLISM SYSTEM REPRESSOR MNGR-RELATED"/>
    <property type="match status" value="1"/>
</dbReference>
<keyword evidence="3" id="KW-0238">DNA-binding</keyword>
<dbReference type="InterPro" id="IPR011663">
    <property type="entry name" value="UTRA"/>
</dbReference>
<dbReference type="FunFam" id="3.40.1410.10:FF:000008">
    <property type="entry name" value="Transcriptional regulator, GntR family"/>
    <property type="match status" value="1"/>
</dbReference>
<evidence type="ECO:0000256" key="5">
    <source>
        <dbReference type="NCBIfam" id="TIGR02404"/>
    </source>
</evidence>
<dbReference type="PRINTS" id="PR00035">
    <property type="entry name" value="HTHGNTR"/>
</dbReference>
<accession>A0A1J6VTF0</accession>